<proteinExistence type="predicted"/>
<dbReference type="Gene3D" id="3.40.50.720">
    <property type="entry name" value="NAD(P)-binding Rossmann-like Domain"/>
    <property type="match status" value="1"/>
</dbReference>
<evidence type="ECO:0000259" key="1">
    <source>
        <dbReference type="Pfam" id="PF13460"/>
    </source>
</evidence>
<dbReference type="RefSeq" id="WP_054677040.1">
    <property type="nucleotide sequence ID" value="NZ_AYYO01000055.1"/>
</dbReference>
<evidence type="ECO:0000313" key="2">
    <source>
        <dbReference type="EMBL" id="KRM54456.1"/>
    </source>
</evidence>
<keyword evidence="3" id="KW-1185">Reference proteome</keyword>
<dbReference type="InterPro" id="IPR036291">
    <property type="entry name" value="NAD(P)-bd_dom_sf"/>
</dbReference>
<organism evidence="2 3">
    <name type="scientific">Lacticaseibacillus sharpeae JCM 1186 = DSM 20505</name>
    <dbReference type="NCBI Taxonomy" id="1291052"/>
    <lineage>
        <taxon>Bacteria</taxon>
        <taxon>Bacillati</taxon>
        <taxon>Bacillota</taxon>
        <taxon>Bacilli</taxon>
        <taxon>Lactobacillales</taxon>
        <taxon>Lactobacillaceae</taxon>
        <taxon>Lacticaseibacillus</taxon>
    </lineage>
</organism>
<dbReference type="PANTHER" id="PTHR15020">
    <property type="entry name" value="FLAVIN REDUCTASE-RELATED"/>
    <property type="match status" value="1"/>
</dbReference>
<reference evidence="2 3" key="1">
    <citation type="journal article" date="2015" name="Genome Announc.">
        <title>Expanding the biotechnology potential of lactobacilli through comparative genomics of 213 strains and associated genera.</title>
        <authorList>
            <person name="Sun Z."/>
            <person name="Harris H.M."/>
            <person name="McCann A."/>
            <person name="Guo C."/>
            <person name="Argimon S."/>
            <person name="Zhang W."/>
            <person name="Yang X."/>
            <person name="Jeffery I.B."/>
            <person name="Cooney J.C."/>
            <person name="Kagawa T.F."/>
            <person name="Liu W."/>
            <person name="Song Y."/>
            <person name="Salvetti E."/>
            <person name="Wrobel A."/>
            <person name="Rasinkangas P."/>
            <person name="Parkhill J."/>
            <person name="Rea M.C."/>
            <person name="O'Sullivan O."/>
            <person name="Ritari J."/>
            <person name="Douillard F.P."/>
            <person name="Paul Ross R."/>
            <person name="Yang R."/>
            <person name="Briner A.E."/>
            <person name="Felis G.E."/>
            <person name="de Vos W.M."/>
            <person name="Barrangou R."/>
            <person name="Klaenhammer T.R."/>
            <person name="Caufield P.W."/>
            <person name="Cui Y."/>
            <person name="Zhang H."/>
            <person name="O'Toole P.W."/>
        </authorList>
    </citation>
    <scope>NUCLEOTIDE SEQUENCE [LARGE SCALE GENOMIC DNA]</scope>
    <source>
        <strain evidence="2 3">DSM 20505</strain>
    </source>
</reference>
<name>A0A0R1ZHK3_9LACO</name>
<sequence length="206" mass="21721">MKILVIGASGRVGQDLVQDLQAQGDYVVAASRHPQNLGDESLIIDLHAEVPALTTKLRGFDAVYFTAGSRGKDTIGTDLDGAIKTMQAAEAAGVHRYIMLSAAFALDRSKWNAPGIQSIKDYYIAKHYADVYLTQNTKLAYTILQPGTLVEAAATGTTTFAPEAGKNAIADVADVLAKLAHAGNTVGKVIIMHDGKTPIADAVAQV</sequence>
<dbReference type="PATRIC" id="fig|1291052.5.peg.269"/>
<dbReference type="AlphaFoldDB" id="A0A0R1ZHK3"/>
<protein>
    <submittedName>
        <fullName evidence="2">Nucleoside-diphosphate-sugar epimerase</fullName>
    </submittedName>
</protein>
<dbReference type="STRING" id="1291052.FC18_GL000260"/>
<dbReference type="PANTHER" id="PTHR15020:SF50">
    <property type="entry name" value="UPF0659 PROTEIN YMR090W"/>
    <property type="match status" value="1"/>
</dbReference>
<comment type="caution">
    <text evidence="2">The sequence shown here is derived from an EMBL/GenBank/DDBJ whole genome shotgun (WGS) entry which is preliminary data.</text>
</comment>
<dbReference type="Proteomes" id="UP000051679">
    <property type="component" value="Unassembled WGS sequence"/>
</dbReference>
<gene>
    <name evidence="2" type="ORF">FC18_GL000260</name>
</gene>
<dbReference type="Pfam" id="PF13460">
    <property type="entry name" value="NAD_binding_10"/>
    <property type="match status" value="1"/>
</dbReference>
<evidence type="ECO:0000313" key="3">
    <source>
        <dbReference type="Proteomes" id="UP000051679"/>
    </source>
</evidence>
<dbReference type="EMBL" id="AYYO01000055">
    <property type="protein sequence ID" value="KRM54456.1"/>
    <property type="molecule type" value="Genomic_DNA"/>
</dbReference>
<accession>A0A0R1ZHK3</accession>
<dbReference type="OrthoDB" id="9785372at2"/>
<dbReference type="InterPro" id="IPR016040">
    <property type="entry name" value="NAD(P)-bd_dom"/>
</dbReference>
<feature type="domain" description="NAD(P)-binding" evidence="1">
    <location>
        <begin position="7"/>
        <end position="180"/>
    </location>
</feature>
<dbReference type="SUPFAM" id="SSF51735">
    <property type="entry name" value="NAD(P)-binding Rossmann-fold domains"/>
    <property type="match status" value="1"/>
</dbReference>